<dbReference type="Pfam" id="PF07589">
    <property type="entry name" value="PEP-CTERM"/>
    <property type="match status" value="1"/>
</dbReference>
<name>A0A916RUV1_9BACT</name>
<reference evidence="2" key="1">
    <citation type="journal article" date="2014" name="Int. J. Syst. Evol. Microbiol.">
        <title>Complete genome sequence of Corynebacterium casei LMG S-19264T (=DSM 44701T), isolated from a smear-ripened cheese.</title>
        <authorList>
            <consortium name="US DOE Joint Genome Institute (JGI-PGF)"/>
            <person name="Walter F."/>
            <person name="Albersmeier A."/>
            <person name="Kalinowski J."/>
            <person name="Ruckert C."/>
        </authorList>
    </citation>
    <scope>NUCLEOTIDE SEQUENCE</scope>
    <source>
        <strain evidence="2">CGMCC 1.15447</strain>
    </source>
</reference>
<dbReference type="InterPro" id="IPR013424">
    <property type="entry name" value="Ice-binding_C"/>
</dbReference>
<evidence type="ECO:0000313" key="2">
    <source>
        <dbReference type="EMBL" id="GGA70821.1"/>
    </source>
</evidence>
<gene>
    <name evidence="2" type="ORF">GCM10011507_22980</name>
</gene>
<dbReference type="Proteomes" id="UP000648801">
    <property type="component" value="Unassembled WGS sequence"/>
</dbReference>
<reference evidence="2" key="2">
    <citation type="submission" date="2020-09" db="EMBL/GenBank/DDBJ databases">
        <authorList>
            <person name="Sun Q."/>
            <person name="Zhou Y."/>
        </authorList>
    </citation>
    <scope>NUCLEOTIDE SEQUENCE</scope>
    <source>
        <strain evidence="2">CGMCC 1.15447</strain>
    </source>
</reference>
<accession>A0A916RUV1</accession>
<dbReference type="NCBIfam" id="NF038132">
    <property type="entry name" value="PEP_NF038132"/>
    <property type="match status" value="1"/>
</dbReference>
<sequence length="271" mass="27296">MKTSLPVAIIRFTTLGLALFGLAGISLADPIPSGWTCSGSCGSLGANGVVTLSPTGNSSYEYITTNGSSSTAVVPGVTKTSETNGSTLATPVFSATSGTALNFYFNFVTSDGAGGGTTYADYGWAELFNSSNDPVALLFTGRTEPTGSIVPGSGLPTPVATLTPSSVPIIGGGPDWSPLGGYSGSCFGPGCGYTGWVLSSYTIPTAGNYYLEFGVTNWIDQLYDTGMAIDGVTVGGVPVTPPSTPEPSTLALFGTGLIAIAGAARKKFGSR</sequence>
<dbReference type="AlphaFoldDB" id="A0A916RUV1"/>
<organism evidence="2 3">
    <name type="scientific">Edaphobacter acidisoli</name>
    <dbReference type="NCBI Taxonomy" id="2040573"/>
    <lineage>
        <taxon>Bacteria</taxon>
        <taxon>Pseudomonadati</taxon>
        <taxon>Acidobacteriota</taxon>
        <taxon>Terriglobia</taxon>
        <taxon>Terriglobales</taxon>
        <taxon>Acidobacteriaceae</taxon>
        <taxon>Edaphobacter</taxon>
    </lineage>
</organism>
<protein>
    <recommendedName>
        <fullName evidence="1">Ice-binding protein C-terminal domain-containing protein</fullName>
    </recommendedName>
</protein>
<comment type="caution">
    <text evidence="2">The sequence shown here is derived from an EMBL/GenBank/DDBJ whole genome shotgun (WGS) entry which is preliminary data.</text>
</comment>
<evidence type="ECO:0000313" key="3">
    <source>
        <dbReference type="Proteomes" id="UP000648801"/>
    </source>
</evidence>
<proteinExistence type="predicted"/>
<dbReference type="NCBIfam" id="TIGR02595">
    <property type="entry name" value="PEP_CTERM"/>
    <property type="match status" value="1"/>
</dbReference>
<dbReference type="EMBL" id="BMJB01000001">
    <property type="protein sequence ID" value="GGA70821.1"/>
    <property type="molecule type" value="Genomic_DNA"/>
</dbReference>
<keyword evidence="3" id="KW-1185">Reference proteome</keyword>
<feature type="domain" description="Ice-binding protein C-terminal" evidence="1">
    <location>
        <begin position="243"/>
        <end position="266"/>
    </location>
</feature>
<dbReference type="RefSeq" id="WP_229668898.1">
    <property type="nucleotide sequence ID" value="NZ_BMJB01000001.1"/>
</dbReference>
<evidence type="ECO:0000259" key="1">
    <source>
        <dbReference type="Pfam" id="PF07589"/>
    </source>
</evidence>